<sequence length="421" mass="44965">MRTFLIIWLGQFASLLGSELTNFAITLWAWEITGQATPLSLIMVFTQIPKLLVSPFAGIWVDRYSRKSLMLLGDLIAGLSTLSLLMLFLIDQLQMWHLYISGAINGLFGYIQGLAYSASLSLIVTEKHYARATALGSVQMSGSYILAPALAGALYAATGLTGVLSIDIVTFGMAITSLALVKLPQPPEQPTKPKTSWSSLAFGLQYLWVRPSLMALLGFWIVNSLIGSTIFAILPAMVLARSNNNPLIWGTLLAFFGMGGLLGGLTISVSGGPKRRIHGVLIASALWKFGIIVLALAQQTVTKIGTALMCGFCSPFPESASQAIWMSKVEPEVQGRVFATQFLLTQLSSPIGYAIAGPLADHFFEPAMQPSGVLAGFFGPIFGTGLGAGMALQISIFSLCGMLLAVGGYSVRQLRSIEAVT</sequence>
<name>B0C047_ACAM1</name>
<feature type="transmembrane region" description="Helical" evidence="7">
    <location>
        <begin position="279"/>
        <end position="297"/>
    </location>
</feature>
<dbReference type="STRING" id="329726.AM1_3400"/>
<evidence type="ECO:0000313" key="9">
    <source>
        <dbReference type="Proteomes" id="UP000000268"/>
    </source>
</evidence>
<organism evidence="8 9">
    <name type="scientific">Acaryochloris marina (strain MBIC 11017)</name>
    <dbReference type="NCBI Taxonomy" id="329726"/>
    <lineage>
        <taxon>Bacteria</taxon>
        <taxon>Bacillati</taxon>
        <taxon>Cyanobacteriota</taxon>
        <taxon>Cyanophyceae</taxon>
        <taxon>Acaryochloridales</taxon>
        <taxon>Acaryochloridaceae</taxon>
        <taxon>Acaryochloris</taxon>
    </lineage>
</organism>
<dbReference type="GO" id="GO:0022857">
    <property type="term" value="F:transmembrane transporter activity"/>
    <property type="evidence" value="ECO:0007669"/>
    <property type="project" value="InterPro"/>
</dbReference>
<protein>
    <submittedName>
        <fullName evidence="8">Major facilitator superfamily transporter</fullName>
    </submittedName>
</protein>
<evidence type="ECO:0000256" key="2">
    <source>
        <dbReference type="ARBA" id="ARBA00022448"/>
    </source>
</evidence>
<feature type="transmembrane region" description="Helical" evidence="7">
    <location>
        <begin position="377"/>
        <end position="406"/>
    </location>
</feature>
<feature type="transmembrane region" description="Helical" evidence="7">
    <location>
        <begin position="213"/>
        <end position="234"/>
    </location>
</feature>
<keyword evidence="4 7" id="KW-0812">Transmembrane</keyword>
<dbReference type="Pfam" id="PF07690">
    <property type="entry name" value="MFS_1"/>
    <property type="match status" value="1"/>
</dbReference>
<dbReference type="Proteomes" id="UP000000268">
    <property type="component" value="Chromosome"/>
</dbReference>
<evidence type="ECO:0000256" key="6">
    <source>
        <dbReference type="ARBA" id="ARBA00023136"/>
    </source>
</evidence>
<dbReference type="KEGG" id="amr:AM1_3400"/>
<dbReference type="Gene3D" id="1.20.1250.20">
    <property type="entry name" value="MFS general substrate transporter like domains"/>
    <property type="match status" value="1"/>
</dbReference>
<dbReference type="HOGENOM" id="CLU_034180_16_0_3"/>
<dbReference type="CDD" id="cd06173">
    <property type="entry name" value="MFS_MefA_like"/>
    <property type="match status" value="1"/>
</dbReference>
<dbReference type="EMBL" id="CP000828">
    <property type="protein sequence ID" value="ABW28394.1"/>
    <property type="molecule type" value="Genomic_DNA"/>
</dbReference>
<feature type="transmembrane region" description="Helical" evidence="7">
    <location>
        <begin position="246"/>
        <end position="267"/>
    </location>
</feature>
<comment type="subcellular location">
    <subcellularLocation>
        <location evidence="1">Cell membrane</location>
        <topology evidence="1">Multi-pass membrane protein</topology>
    </subcellularLocation>
</comment>
<feature type="transmembrane region" description="Helical" evidence="7">
    <location>
        <begin position="68"/>
        <end position="90"/>
    </location>
</feature>
<dbReference type="PANTHER" id="PTHR43266">
    <property type="entry name" value="MACROLIDE-EFFLUX PROTEIN"/>
    <property type="match status" value="1"/>
</dbReference>
<feature type="transmembrane region" description="Helical" evidence="7">
    <location>
        <begin position="41"/>
        <end position="61"/>
    </location>
</feature>
<evidence type="ECO:0000256" key="4">
    <source>
        <dbReference type="ARBA" id="ARBA00022692"/>
    </source>
</evidence>
<keyword evidence="6 7" id="KW-0472">Membrane</keyword>
<feature type="transmembrane region" description="Helical" evidence="7">
    <location>
        <begin position="153"/>
        <end position="181"/>
    </location>
</feature>
<dbReference type="AlphaFoldDB" id="B0C047"/>
<evidence type="ECO:0000256" key="1">
    <source>
        <dbReference type="ARBA" id="ARBA00004651"/>
    </source>
</evidence>
<dbReference type="RefSeq" id="WP_012163793.1">
    <property type="nucleotide sequence ID" value="NC_009925.1"/>
</dbReference>
<keyword evidence="3" id="KW-1003">Cell membrane</keyword>
<keyword evidence="5 7" id="KW-1133">Transmembrane helix</keyword>
<evidence type="ECO:0000313" key="8">
    <source>
        <dbReference type="EMBL" id="ABW28394.1"/>
    </source>
</evidence>
<reference evidence="8 9" key="1">
    <citation type="journal article" date="2008" name="Proc. Natl. Acad. Sci. U.S.A.">
        <title>Niche adaptation and genome expansion in the chlorophyll d-producing cyanobacterium Acaryochloris marina.</title>
        <authorList>
            <person name="Swingley W.D."/>
            <person name="Chen M."/>
            <person name="Cheung P.C."/>
            <person name="Conrad A.L."/>
            <person name="Dejesa L.C."/>
            <person name="Hao J."/>
            <person name="Honchak B.M."/>
            <person name="Karbach L.E."/>
            <person name="Kurdoglu A."/>
            <person name="Lahiri S."/>
            <person name="Mastrian S.D."/>
            <person name="Miyashita H."/>
            <person name="Page L."/>
            <person name="Ramakrishna P."/>
            <person name="Satoh S."/>
            <person name="Sattley W.M."/>
            <person name="Shimada Y."/>
            <person name="Taylor H.L."/>
            <person name="Tomo T."/>
            <person name="Tsuchiya T."/>
            <person name="Wang Z.T."/>
            <person name="Raymond J."/>
            <person name="Mimuro M."/>
            <person name="Blankenship R.E."/>
            <person name="Touchman J.W."/>
        </authorList>
    </citation>
    <scope>NUCLEOTIDE SEQUENCE [LARGE SCALE GENOMIC DNA]</scope>
    <source>
        <strain evidence="9">MBIC 11017</strain>
    </source>
</reference>
<keyword evidence="9" id="KW-1185">Reference proteome</keyword>
<dbReference type="OrthoDB" id="9775268at2"/>
<evidence type="ECO:0000256" key="5">
    <source>
        <dbReference type="ARBA" id="ARBA00022989"/>
    </source>
</evidence>
<dbReference type="PANTHER" id="PTHR43266:SF2">
    <property type="entry name" value="MAJOR FACILITATOR SUPERFAMILY (MFS) PROFILE DOMAIN-CONTAINING PROTEIN"/>
    <property type="match status" value="1"/>
</dbReference>
<accession>B0C047</accession>
<evidence type="ECO:0000256" key="7">
    <source>
        <dbReference type="SAM" id="Phobius"/>
    </source>
</evidence>
<dbReference type="InterPro" id="IPR011701">
    <property type="entry name" value="MFS"/>
</dbReference>
<keyword evidence="2" id="KW-0813">Transport</keyword>
<gene>
    <name evidence="8" type="ordered locus">AM1_3400</name>
</gene>
<evidence type="ECO:0000256" key="3">
    <source>
        <dbReference type="ARBA" id="ARBA00022475"/>
    </source>
</evidence>
<dbReference type="InterPro" id="IPR036259">
    <property type="entry name" value="MFS_trans_sf"/>
</dbReference>
<dbReference type="SUPFAM" id="SSF103473">
    <property type="entry name" value="MFS general substrate transporter"/>
    <property type="match status" value="1"/>
</dbReference>
<dbReference type="GO" id="GO:0005886">
    <property type="term" value="C:plasma membrane"/>
    <property type="evidence" value="ECO:0007669"/>
    <property type="project" value="UniProtKB-SubCell"/>
</dbReference>
<proteinExistence type="predicted"/>
<dbReference type="eggNOG" id="COG2814">
    <property type="taxonomic scope" value="Bacteria"/>
</dbReference>